<organism evidence="3 4">
    <name type="scientific">Plantibacter elymi</name>
    <name type="common">nom. nud.</name>
    <dbReference type="NCBI Taxonomy" id="199708"/>
    <lineage>
        <taxon>Bacteria</taxon>
        <taxon>Bacillati</taxon>
        <taxon>Actinomycetota</taxon>
        <taxon>Actinomycetes</taxon>
        <taxon>Micrococcales</taxon>
        <taxon>Microbacteriaceae</taxon>
        <taxon>Plantibacter</taxon>
    </lineage>
</organism>
<dbReference type="InterPro" id="IPR055050">
    <property type="entry name" value="WsaF_C"/>
</dbReference>
<accession>A0ABY1RH33</accession>
<dbReference type="Pfam" id="PF21374">
    <property type="entry name" value="WsaF_N"/>
    <property type="match status" value="1"/>
</dbReference>
<dbReference type="Gene3D" id="3.40.50.11090">
    <property type="match status" value="1"/>
</dbReference>
<keyword evidence="4" id="KW-1185">Reference proteome</keyword>
<comment type="caution">
    <text evidence="3">The sequence shown here is derived from an EMBL/GenBank/DDBJ whole genome shotgun (WGS) entry which is preliminary data.</text>
</comment>
<feature type="domain" description="WsaF C-terminal" evidence="2">
    <location>
        <begin position="209"/>
        <end position="335"/>
    </location>
</feature>
<evidence type="ECO:0000259" key="1">
    <source>
        <dbReference type="Pfam" id="PF21374"/>
    </source>
</evidence>
<feature type="domain" description="WsaF N-terminal" evidence="1">
    <location>
        <begin position="17"/>
        <end position="157"/>
    </location>
</feature>
<dbReference type="Proteomes" id="UP000194464">
    <property type="component" value="Unassembled WGS sequence"/>
</dbReference>
<gene>
    <name evidence="3" type="ORF">SAMN06295909_3457</name>
</gene>
<dbReference type="EMBL" id="FXWJ01000005">
    <property type="protein sequence ID" value="SMQ73836.1"/>
    <property type="molecule type" value="Genomic_DNA"/>
</dbReference>
<evidence type="ECO:0000313" key="4">
    <source>
        <dbReference type="Proteomes" id="UP000194464"/>
    </source>
</evidence>
<dbReference type="Gene3D" id="3.40.50.2000">
    <property type="entry name" value="Glycogen Phosphorylase B"/>
    <property type="match status" value="1"/>
</dbReference>
<dbReference type="InterPro" id="IPR048510">
    <property type="entry name" value="WsaF_N"/>
</dbReference>
<proteinExistence type="predicted"/>
<sequence length="374" mass="40320">MSLAVASVRPSDQVASRVSLIVPEIKAEAIFAGIRTALEVSVGVANSLELPLRIFALWDEPNPRASASIREFLRDEFGLSRWAEAEVLHVSALTGLAVSADELWIGTHWTTVHPLDVAARLNVIRPDRVIYLAQDYEPGFYPWSTEFAIARATYHAGFRLVVNSEPLAAYLRDTEQLDVDPALVFAPSLDLGRLEESAANRRKYAQPSVMFYGRPNKPRNLFAIGISALKLSATSPAGSGVSYSSVGESHATVALSGTTTLASRGKLSWQGYFELLSNTDVMFSLQHSPHPSHPPLDSVVSGGITVTNELAGTRAALHPRLLTAEPDPTLLGQRLNDAIEMARSSEPAGFDSTFITKLGAPLTDVVKHASALVA</sequence>
<protein>
    <recommendedName>
        <fullName evidence="5">Glycosyltransferase family 1 protein</fullName>
    </recommendedName>
</protein>
<evidence type="ECO:0000313" key="3">
    <source>
        <dbReference type="EMBL" id="SMQ73836.1"/>
    </source>
</evidence>
<evidence type="ECO:0008006" key="5">
    <source>
        <dbReference type="Google" id="ProtNLM"/>
    </source>
</evidence>
<reference evidence="3 4" key="1">
    <citation type="submission" date="2017-04" db="EMBL/GenBank/DDBJ databases">
        <authorList>
            <person name="Varghese N."/>
            <person name="Submissions S."/>
        </authorList>
    </citation>
    <scope>NUCLEOTIDE SEQUENCE [LARGE SCALE GENOMIC DNA]</scope>
    <source>
        <strain evidence="3 4">VKM Ac-1784</strain>
    </source>
</reference>
<dbReference type="Pfam" id="PF22772">
    <property type="entry name" value="WsaF_C"/>
    <property type="match status" value="1"/>
</dbReference>
<name>A0ABY1RH33_9MICO</name>
<evidence type="ECO:0000259" key="2">
    <source>
        <dbReference type="Pfam" id="PF22772"/>
    </source>
</evidence>